<proteinExistence type="predicted"/>
<reference evidence="2 3" key="1">
    <citation type="submission" date="2018-09" db="EMBL/GenBank/DDBJ databases">
        <title>Roseovarius spongiae sp. nov., isolated from a marine sponge.</title>
        <authorList>
            <person name="Zhuang L."/>
            <person name="Luo L."/>
        </authorList>
    </citation>
    <scope>NUCLEOTIDE SEQUENCE [LARGE SCALE GENOMIC DNA]</scope>
    <source>
        <strain evidence="2 3">HN-E21</strain>
    </source>
</reference>
<gene>
    <name evidence="2" type="ORF">D6850_11165</name>
</gene>
<accession>A0A3A8AW17</accession>
<evidence type="ECO:0000313" key="3">
    <source>
        <dbReference type="Proteomes" id="UP000281128"/>
    </source>
</evidence>
<organism evidence="2 3">
    <name type="scientific">Roseovarius spongiae</name>
    <dbReference type="NCBI Taxonomy" id="2320272"/>
    <lineage>
        <taxon>Bacteria</taxon>
        <taxon>Pseudomonadati</taxon>
        <taxon>Pseudomonadota</taxon>
        <taxon>Alphaproteobacteria</taxon>
        <taxon>Rhodobacterales</taxon>
        <taxon>Roseobacteraceae</taxon>
        <taxon>Roseovarius</taxon>
    </lineage>
</organism>
<keyword evidence="3" id="KW-1185">Reference proteome</keyword>
<feature type="compositionally biased region" description="Low complexity" evidence="1">
    <location>
        <begin position="1"/>
        <end position="19"/>
    </location>
</feature>
<comment type="caution">
    <text evidence="2">The sequence shown here is derived from an EMBL/GenBank/DDBJ whole genome shotgun (WGS) entry which is preliminary data.</text>
</comment>
<protein>
    <submittedName>
        <fullName evidence="2">Uncharacterized protein</fullName>
    </submittedName>
</protein>
<feature type="region of interest" description="Disordered" evidence="1">
    <location>
        <begin position="1"/>
        <end position="112"/>
    </location>
</feature>
<sequence length="112" mass="12539">MSARAMARAPRNRGAGPRVGRADKRSDMMSSKDTKQTKAKPTGEREPANPVAERKPGEMARTDNAVESKDAFGEPRPDTEWTRESMESEMRTPGFDGPTDKVKKERARDFKE</sequence>
<feature type="compositionally biased region" description="Basic and acidic residues" evidence="1">
    <location>
        <begin position="20"/>
        <end position="90"/>
    </location>
</feature>
<evidence type="ECO:0000313" key="2">
    <source>
        <dbReference type="EMBL" id="RKF15368.1"/>
    </source>
</evidence>
<dbReference type="Proteomes" id="UP000281128">
    <property type="component" value="Unassembled WGS sequence"/>
</dbReference>
<evidence type="ECO:0000256" key="1">
    <source>
        <dbReference type="SAM" id="MobiDB-lite"/>
    </source>
</evidence>
<feature type="compositionally biased region" description="Basic and acidic residues" evidence="1">
    <location>
        <begin position="98"/>
        <end position="112"/>
    </location>
</feature>
<dbReference type="EMBL" id="RAPE01000002">
    <property type="protein sequence ID" value="RKF15368.1"/>
    <property type="molecule type" value="Genomic_DNA"/>
</dbReference>
<name>A0A3A8AW17_9RHOB</name>
<dbReference type="AlphaFoldDB" id="A0A3A8AW17"/>